<organism evidence="1 2">
    <name type="scientific">Racocetra persica</name>
    <dbReference type="NCBI Taxonomy" id="160502"/>
    <lineage>
        <taxon>Eukaryota</taxon>
        <taxon>Fungi</taxon>
        <taxon>Fungi incertae sedis</taxon>
        <taxon>Mucoromycota</taxon>
        <taxon>Glomeromycotina</taxon>
        <taxon>Glomeromycetes</taxon>
        <taxon>Diversisporales</taxon>
        <taxon>Gigasporaceae</taxon>
        <taxon>Racocetra</taxon>
    </lineage>
</organism>
<proteinExistence type="predicted"/>
<comment type="caution">
    <text evidence="1">The sequence shown here is derived from an EMBL/GenBank/DDBJ whole genome shotgun (WGS) entry which is preliminary data.</text>
</comment>
<accession>A0ACA9RYZ2</accession>
<name>A0ACA9RYZ2_9GLOM</name>
<protein>
    <submittedName>
        <fullName evidence="1">23230_t:CDS:1</fullName>
    </submittedName>
</protein>
<sequence>SDNKSPDYYEISDEYETTDMFISTEFSDNELPDCYETDDEYETGNEYSNNGSVSEEFIPKKNKIQAELASHPDVLEILSPLC</sequence>
<dbReference type="Proteomes" id="UP000789920">
    <property type="component" value="Unassembled WGS sequence"/>
</dbReference>
<keyword evidence="2" id="KW-1185">Reference proteome</keyword>
<feature type="non-terminal residue" evidence="1">
    <location>
        <position position="1"/>
    </location>
</feature>
<gene>
    <name evidence="1" type="ORF">RPERSI_LOCUS24946</name>
</gene>
<evidence type="ECO:0000313" key="1">
    <source>
        <dbReference type="EMBL" id="CAG8818591.1"/>
    </source>
</evidence>
<evidence type="ECO:0000313" key="2">
    <source>
        <dbReference type="Proteomes" id="UP000789920"/>
    </source>
</evidence>
<feature type="non-terminal residue" evidence="1">
    <location>
        <position position="82"/>
    </location>
</feature>
<dbReference type="EMBL" id="CAJVQC010081210">
    <property type="protein sequence ID" value="CAG8818591.1"/>
    <property type="molecule type" value="Genomic_DNA"/>
</dbReference>
<reference evidence="1" key="1">
    <citation type="submission" date="2021-06" db="EMBL/GenBank/DDBJ databases">
        <authorList>
            <person name="Kallberg Y."/>
            <person name="Tangrot J."/>
            <person name="Rosling A."/>
        </authorList>
    </citation>
    <scope>NUCLEOTIDE SEQUENCE</scope>
    <source>
        <strain evidence="1">MA461A</strain>
    </source>
</reference>